<dbReference type="AlphaFoldDB" id="A0A126QZP8"/>
<evidence type="ECO:0008006" key="3">
    <source>
        <dbReference type="Google" id="ProtNLM"/>
    </source>
</evidence>
<dbReference type="GeneID" id="28489264"/>
<name>A0A126QZP8_METOL</name>
<organism evidence="1 2">
    <name type="scientific">Methanobrevibacter olleyae</name>
    <dbReference type="NCBI Taxonomy" id="294671"/>
    <lineage>
        <taxon>Archaea</taxon>
        <taxon>Methanobacteriati</taxon>
        <taxon>Methanobacteriota</taxon>
        <taxon>Methanomada group</taxon>
        <taxon>Methanobacteria</taxon>
        <taxon>Methanobacteriales</taxon>
        <taxon>Methanobacteriaceae</taxon>
        <taxon>Methanobrevibacter</taxon>
    </lineage>
</organism>
<evidence type="ECO:0000313" key="2">
    <source>
        <dbReference type="Proteomes" id="UP000066376"/>
    </source>
</evidence>
<dbReference type="KEGG" id="mol:YLM1_0964"/>
<dbReference type="EMBL" id="CP014265">
    <property type="protein sequence ID" value="AMK15521.1"/>
    <property type="molecule type" value="Genomic_DNA"/>
</dbReference>
<accession>A0A126QZP8</accession>
<sequence length="312" mass="36676">MILNTGLRTDIPGFFSEWFYNRIDEGFLYVRNPYGKHQIYSYKLKAELIDCIIFCTKNPKPMFKSLDKISKFNQYWHITITPYEREVEPNVPPVNEVIESFKYLSEKLGKEKVSWRYDPIFINEKYTLDNHIETFNHIARSLSNYTTEVIISFIDLYEKTKRNFPNVNTVNREERLEIGKEFAKIGNENNIKVKTCVEGTELEKFGIDSRGCMTKEVIERVINKKLNIPKEKARNGQCYCLLNNDIGEYNTCNHGCLYCYANANKNLVKRNLKLHNPKSPLLIGDIKESDEIKEMNQESFIINEKTIQTKLF</sequence>
<protein>
    <recommendedName>
        <fullName evidence="3">DUF1848 domain-containing protein</fullName>
    </recommendedName>
</protein>
<keyword evidence="2" id="KW-1185">Reference proteome</keyword>
<dbReference type="RefSeq" id="WP_067146833.1">
    <property type="nucleotide sequence ID" value="NZ_CP014265.1"/>
</dbReference>
<dbReference type="Proteomes" id="UP000066376">
    <property type="component" value="Chromosome"/>
</dbReference>
<reference evidence="2" key="2">
    <citation type="submission" date="2016-02" db="EMBL/GenBank/DDBJ databases">
        <title>The draft genome sequence of the rumen methanogen Methanobrevibacter olleyae YLM1.</title>
        <authorList>
            <consortium name="New Zealand Agricultural Greenhouse Gas Research Centre/Pastoral Greenhouse Gas Research Consortium"/>
            <person name="Kelly W.J."/>
            <person name="Li D."/>
            <person name="Lambie S.C."/>
            <person name="Attwood G.T."/>
            <person name="Altermann E."/>
            <person name="Leahy S.C."/>
        </authorList>
    </citation>
    <scope>NUCLEOTIDE SEQUENCE [LARGE SCALE GENOMIC DNA]</scope>
    <source>
        <strain evidence="2">YLM1</strain>
    </source>
</reference>
<reference evidence="1 2" key="1">
    <citation type="journal article" date="2016" name="Genome Announc.">
        <title>Draft Genome Sequence of the Rumen Methanogen Methanobrevibacter olleyae YLM1.</title>
        <authorList>
            <person name="Kelly W.J."/>
            <person name="Li D."/>
            <person name="Lambie S.C."/>
            <person name="Cox F."/>
            <person name="Attwood G.T."/>
            <person name="Altermann E."/>
            <person name="Leahy S.C."/>
        </authorList>
    </citation>
    <scope>NUCLEOTIDE SEQUENCE [LARGE SCALE GENOMIC DNA]</scope>
    <source>
        <strain evidence="1 2">YLM1</strain>
    </source>
</reference>
<proteinExistence type="predicted"/>
<gene>
    <name evidence="1" type="ORF">YLM1_0964</name>
</gene>
<dbReference type="InterPro" id="IPR014998">
    <property type="entry name" value="DUF1848"/>
</dbReference>
<dbReference type="STRING" id="294671.YLM1_0964"/>
<dbReference type="Pfam" id="PF08902">
    <property type="entry name" value="DUF1848"/>
    <property type="match status" value="1"/>
</dbReference>
<evidence type="ECO:0000313" key="1">
    <source>
        <dbReference type="EMBL" id="AMK15521.1"/>
    </source>
</evidence>
<dbReference type="PATRIC" id="fig|294671.3.peg.1011"/>